<reference evidence="2 4" key="1">
    <citation type="journal article" date="2015" name="Genome Announc.">
        <title>Complete Genome Sequence of Corynebacterium kutscheri DSM 20755, a Corynebacterial Type Strain with Remarkably Low G+C Content of Chromosomal DNA.</title>
        <authorList>
            <person name="Ruckert C."/>
            <person name="Albersmeier A."/>
            <person name="Winkler A."/>
            <person name="Tauch A."/>
        </authorList>
    </citation>
    <scope>NUCLEOTIDE SEQUENCE [LARGE SCALE GENOMIC DNA]</scope>
    <source>
        <strain evidence="2 4">DSM 20755</strain>
    </source>
</reference>
<feature type="domain" description="GmrSD restriction endonucleases N-terminal" evidence="1">
    <location>
        <begin position="11"/>
        <end position="252"/>
    </location>
</feature>
<reference evidence="3 5" key="2">
    <citation type="submission" date="2018-12" db="EMBL/GenBank/DDBJ databases">
        <authorList>
            <consortium name="Pathogen Informatics"/>
        </authorList>
    </citation>
    <scope>NUCLEOTIDE SEQUENCE [LARGE SCALE GENOMIC DNA]</scope>
    <source>
        <strain evidence="3 5">NCTC949</strain>
    </source>
</reference>
<proteinExistence type="predicted"/>
<dbReference type="HOGENOM" id="CLU_021082_0_0_11"/>
<evidence type="ECO:0000259" key="1">
    <source>
        <dbReference type="Pfam" id="PF03235"/>
    </source>
</evidence>
<evidence type="ECO:0000313" key="2">
    <source>
        <dbReference type="EMBL" id="AKE41038.1"/>
    </source>
</evidence>
<dbReference type="PANTHER" id="PTHR37292">
    <property type="entry name" value="VNG6097C"/>
    <property type="match status" value="1"/>
</dbReference>
<protein>
    <submittedName>
        <fullName evidence="3">Uncharacterized conserved protein</fullName>
    </submittedName>
</protein>
<dbReference type="PANTHER" id="PTHR37292:SF2">
    <property type="entry name" value="DUF262 DOMAIN-CONTAINING PROTEIN"/>
    <property type="match status" value="1"/>
</dbReference>
<dbReference type="AlphaFoldDB" id="A0A0F6R1H7"/>
<dbReference type="Proteomes" id="UP000271380">
    <property type="component" value="Chromosome"/>
</dbReference>
<evidence type="ECO:0000313" key="5">
    <source>
        <dbReference type="Proteomes" id="UP000271380"/>
    </source>
</evidence>
<dbReference type="InterPro" id="IPR004919">
    <property type="entry name" value="GmrSD_N"/>
</dbReference>
<dbReference type="RefSeq" id="WP_046439151.1">
    <property type="nucleotide sequence ID" value="NZ_CP011312.1"/>
</dbReference>
<gene>
    <name evidence="3" type="ORF">NCTC949_01398</name>
    <name evidence="2" type="ORF">UL82_04165</name>
</gene>
<name>A0A0F6R1H7_9CORY</name>
<dbReference type="KEGG" id="cku:UL82_04165"/>
<dbReference type="Pfam" id="PF03235">
    <property type="entry name" value="GmrSD_N"/>
    <property type="match status" value="1"/>
</dbReference>
<dbReference type="EMBL" id="LR134377">
    <property type="protein sequence ID" value="VEH06927.1"/>
    <property type="molecule type" value="Genomic_DNA"/>
</dbReference>
<evidence type="ECO:0000313" key="4">
    <source>
        <dbReference type="Proteomes" id="UP000033457"/>
    </source>
</evidence>
<dbReference type="OrthoDB" id="9787127at2"/>
<organism evidence="2 4">
    <name type="scientific">Corynebacterium kutscheri</name>
    <dbReference type="NCBI Taxonomy" id="35755"/>
    <lineage>
        <taxon>Bacteria</taxon>
        <taxon>Bacillati</taxon>
        <taxon>Actinomycetota</taxon>
        <taxon>Actinomycetes</taxon>
        <taxon>Mycobacteriales</taxon>
        <taxon>Corynebacteriaceae</taxon>
        <taxon>Corynebacterium</taxon>
    </lineage>
</organism>
<dbReference type="STRING" id="35755.UL82_04165"/>
<keyword evidence="4" id="KW-1185">Reference proteome</keyword>
<dbReference type="Proteomes" id="UP000033457">
    <property type="component" value="Chromosome"/>
</dbReference>
<evidence type="ECO:0000313" key="3">
    <source>
        <dbReference type="EMBL" id="VEH06927.1"/>
    </source>
</evidence>
<sequence>MGFLTPSYDLIDLFHRIDRGDLQLPDFQRSFRWDVDQIRSLIVTVLRGYPMGSIMALDTRNEPMRFKPRPVEGAPDTGEAPGLLLLDGQQRLTTLYQALRGDGMVQSVDFRQKRVQRRYFIDIRKAVESDIMPDEAVISVNQNGEVKSHYGPEIAGGITSMEQAVAAGFLPLSALLSDSGTDLLFDFAAHADSEVLELTKRFHNQILKPLVRYRVPMIRLDRETAQAGIGSIFAQANSSGLQMDVFELLTAVFGIQDPEFSLKEDWAKTESVLRKFPALDGICQTDFLTAVALYVTAKNGAARGHREAILRLTLAEYIPAAEKMRAAFRAAAHFMAERCIITTDQVPYTAQLIPLAVIVASLSEEHGVLSTRSAWDRLNQWFWCGVFGELYGAASIKARSGADVDQVSAWIRAAAANELGDYSQDVAALTPKSVHQARFVESRLLSAGHNSGLYKGIYALIMGRGAKDWRTAQPFNAATFTYLGVHFRQIFPAMWCEMNDIDPVLAQSVLNRTPMSRRTHVMVEDSSPARYLIRMQSKSLLDDTDFDAILEGHLLDPKLILNADANNFFRDRRRRFVTMIEEAMGKPAIHDVDEYDLAGGEEGPNAFIQ</sequence>
<dbReference type="EMBL" id="CP011312">
    <property type="protein sequence ID" value="AKE41038.1"/>
    <property type="molecule type" value="Genomic_DNA"/>
</dbReference>
<accession>A0A0F6R1H7</accession>